<evidence type="ECO:0000313" key="4">
    <source>
        <dbReference type="EMBL" id="GLS71461.1"/>
    </source>
</evidence>
<name>A0AA37TKR0_9HYPH</name>
<feature type="transmembrane region" description="Helical" evidence="2">
    <location>
        <begin position="194"/>
        <end position="216"/>
    </location>
</feature>
<dbReference type="PANTHER" id="PTHR10728:SF40">
    <property type="entry name" value="PATATIN FAMILY PROTEIN"/>
    <property type="match status" value="1"/>
</dbReference>
<evidence type="ECO:0000313" key="5">
    <source>
        <dbReference type="Proteomes" id="UP001157440"/>
    </source>
</evidence>
<feature type="transmembrane region" description="Helical" evidence="2">
    <location>
        <begin position="582"/>
        <end position="610"/>
    </location>
</feature>
<sequence length="1011" mass="107405">MASVNPAGASEEKPPELRVDWKTAFAEEQQALGLDGDTRPAALCLSGGGVRSAALCLGVLRSLADRKHALLQNVHYLSTVSGGGYIGSWLTRFIADQDKAQRVIPAITRTIGRRAHEGEAAPVRQLRRYTRFLAPQAGLLSLDTLAGILLWIRNTLVNWLIFLPIFSAVASLPLGHFALTAAMVGVPVDSPIKMLVALVAFLGLISGAAASILYLPSHYHPDPEASPPRQGPYGIPWQKILAVVVVPMLAWCVLVPLMVADTVLPPAQIRHAQTVFGTWPDGACPASTPAACPRADGQAPLTAVVREALRIAARDSSLAADGRSCGAAVSATACVRPTRPGYPSVADLWRLPVSSAGACVLAYLIAYLLIARRRYEPIMRSGRPIDPRKKHLAVLAQGFLPWLAGSALSCAFLWAGIALARDGGLFWLAIAGPLWVGVAETLRTTVFVALRHKRIRGDLDREWLARMSGAKLLVILAGTAGGAVVVVGGAGLALLSGGAFKTLAGGGLASGGLVAWIGRSAATVFTPRTVGSPAPALQLPLAAIANVAVIVFGATLFALIGHGMAILIGATAARIAAPAEPGIFGISVLSFTVAAACAGLAWGLGLAINLNRFSMHAVYRNRLTRAFLGAARKPESRHPDSFTGFDPADNLRVADAFDRPSGGNRLFPVINVALNSTVGEDPARAERKAVSFTITPLRCGSAALDLKENMADPKGAYVRSDSYAGDEKQTGLLDERKGISLGTAITISGAAASPNMGYHSAPLIASVMTLFNVRLGAWLPNPAVVDDPKQLGRAGPRNAVGVLLYDLLGQASLKRPYVYLSDGGHFDNLGIYEMLRRRCGMILAIDAGQDQHYAYEDLTRTIEYARIDLGAEITFLPPIRVGDAKLEAQGAFAEILYRKTTEDEPPQTGRLIYLKAWLPPDAPVELLAMQKRKTSFPHESTLNQFFTESDFESYRRLGEYLMDCLIDLSNAPPGEGADPAPSANGLEHLFDGLQRLARKAQRDRAAPPASP</sequence>
<evidence type="ECO:0000259" key="3">
    <source>
        <dbReference type="Pfam" id="PF01734"/>
    </source>
</evidence>
<dbReference type="GO" id="GO:0005829">
    <property type="term" value="C:cytosol"/>
    <property type="evidence" value="ECO:0007669"/>
    <property type="project" value="TreeGrafter"/>
</dbReference>
<dbReference type="InterPro" id="IPR016035">
    <property type="entry name" value="Acyl_Trfase/lysoPLipase"/>
</dbReference>
<dbReference type="Proteomes" id="UP001157440">
    <property type="component" value="Unassembled WGS sequence"/>
</dbReference>
<feature type="transmembrane region" description="Helical" evidence="2">
    <location>
        <begin position="539"/>
        <end position="570"/>
    </location>
</feature>
<feature type="transmembrane region" description="Helical" evidence="2">
    <location>
        <begin position="159"/>
        <end position="182"/>
    </location>
</feature>
<dbReference type="GO" id="GO:0046475">
    <property type="term" value="P:glycerophospholipid catabolic process"/>
    <property type="evidence" value="ECO:0007669"/>
    <property type="project" value="TreeGrafter"/>
</dbReference>
<feature type="transmembrane region" description="Helical" evidence="2">
    <location>
        <begin position="470"/>
        <end position="493"/>
    </location>
</feature>
<dbReference type="InterPro" id="IPR002641">
    <property type="entry name" value="PNPLA_dom"/>
</dbReference>
<keyword evidence="2" id="KW-1133">Transmembrane helix</keyword>
<gene>
    <name evidence="4" type="ORF">GCM10007890_34740</name>
</gene>
<comment type="caution">
    <text evidence="4">The sequence shown here is derived from an EMBL/GenBank/DDBJ whole genome shotgun (WGS) entry which is preliminary data.</text>
</comment>
<feature type="transmembrane region" description="Helical" evidence="2">
    <location>
        <begin position="349"/>
        <end position="371"/>
    </location>
</feature>
<dbReference type="Pfam" id="PF01734">
    <property type="entry name" value="Patatin"/>
    <property type="match status" value="1"/>
</dbReference>
<feature type="transmembrane region" description="Helical" evidence="2">
    <location>
        <begin position="425"/>
        <end position="450"/>
    </location>
</feature>
<dbReference type="EMBL" id="BSPL01000017">
    <property type="protein sequence ID" value="GLS71461.1"/>
    <property type="molecule type" value="Genomic_DNA"/>
</dbReference>
<keyword evidence="2" id="KW-0812">Transmembrane</keyword>
<evidence type="ECO:0000256" key="1">
    <source>
        <dbReference type="ARBA" id="ARBA00023098"/>
    </source>
</evidence>
<keyword evidence="5" id="KW-1185">Reference proteome</keyword>
<dbReference type="GO" id="GO:0004623">
    <property type="term" value="F:phospholipase A2 activity"/>
    <property type="evidence" value="ECO:0007669"/>
    <property type="project" value="TreeGrafter"/>
</dbReference>
<proteinExistence type="predicted"/>
<dbReference type="AlphaFoldDB" id="A0AA37TKR0"/>
<accession>A0AA37TKR0</accession>
<keyword evidence="1" id="KW-0443">Lipid metabolism</keyword>
<keyword evidence="2" id="KW-0472">Membrane</keyword>
<dbReference type="Gene3D" id="3.40.1090.10">
    <property type="entry name" value="Cytosolic phospholipase A2 catalytic domain"/>
    <property type="match status" value="2"/>
</dbReference>
<feature type="transmembrane region" description="Helical" evidence="2">
    <location>
        <begin position="237"/>
        <end position="259"/>
    </location>
</feature>
<dbReference type="PANTHER" id="PTHR10728">
    <property type="entry name" value="CYTOSOLIC PHOSPHOLIPASE A2"/>
    <property type="match status" value="1"/>
</dbReference>
<protein>
    <recommendedName>
        <fullName evidence="3">PNPLA domain-containing protein</fullName>
    </recommendedName>
</protein>
<dbReference type="RefSeq" id="WP_238194077.1">
    <property type="nucleotide sequence ID" value="NZ_BPQZ01000001.1"/>
</dbReference>
<reference evidence="5" key="1">
    <citation type="journal article" date="2019" name="Int. J. Syst. Evol. Microbiol.">
        <title>The Global Catalogue of Microorganisms (GCM) 10K type strain sequencing project: providing services to taxonomists for standard genome sequencing and annotation.</title>
        <authorList>
            <consortium name="The Broad Institute Genomics Platform"/>
            <consortium name="The Broad Institute Genome Sequencing Center for Infectious Disease"/>
            <person name="Wu L."/>
            <person name="Ma J."/>
        </authorList>
    </citation>
    <scope>NUCLEOTIDE SEQUENCE [LARGE SCALE GENOMIC DNA]</scope>
    <source>
        <strain evidence="5">NBRC 103632</strain>
    </source>
</reference>
<dbReference type="SUPFAM" id="SSF52151">
    <property type="entry name" value="FabD/lysophospholipase-like"/>
    <property type="match status" value="1"/>
</dbReference>
<feature type="domain" description="PNPLA" evidence="3">
    <location>
        <begin position="43"/>
        <end position="120"/>
    </location>
</feature>
<feature type="transmembrane region" description="Helical" evidence="2">
    <location>
        <begin position="392"/>
        <end position="419"/>
    </location>
</feature>
<evidence type="ECO:0000256" key="2">
    <source>
        <dbReference type="SAM" id="Phobius"/>
    </source>
</evidence>
<organism evidence="4 5">
    <name type="scientific">Methylobacterium tardum</name>
    <dbReference type="NCBI Taxonomy" id="374432"/>
    <lineage>
        <taxon>Bacteria</taxon>
        <taxon>Pseudomonadati</taxon>
        <taxon>Pseudomonadota</taxon>
        <taxon>Alphaproteobacteria</taxon>
        <taxon>Hyphomicrobiales</taxon>
        <taxon>Methylobacteriaceae</taxon>
        <taxon>Methylobacterium</taxon>
    </lineage>
</organism>
<feature type="transmembrane region" description="Helical" evidence="2">
    <location>
        <begin position="132"/>
        <end position="152"/>
    </location>
</feature>